<keyword evidence="5" id="KW-0732">Signal</keyword>
<protein>
    <submittedName>
        <fullName evidence="7">SoxX protein</fullName>
    </submittedName>
</protein>
<organism evidence="7 8">
    <name type="scientific">Pandoraea terrae</name>
    <dbReference type="NCBI Taxonomy" id="1537710"/>
    <lineage>
        <taxon>Bacteria</taxon>
        <taxon>Pseudomonadati</taxon>
        <taxon>Pseudomonadota</taxon>
        <taxon>Betaproteobacteria</taxon>
        <taxon>Burkholderiales</taxon>
        <taxon>Burkholderiaceae</taxon>
        <taxon>Pandoraea</taxon>
    </lineage>
</organism>
<dbReference type="RefSeq" id="WP_150698928.1">
    <property type="nucleotide sequence ID" value="NZ_CABPRZ010000021.1"/>
</dbReference>
<dbReference type="PIRSF" id="PIRSF024608">
    <property type="entry name" value="UCP024608"/>
    <property type="match status" value="1"/>
</dbReference>
<name>A0A5E4Y177_9BURK</name>
<keyword evidence="1 4" id="KW-0349">Heme</keyword>
<evidence type="ECO:0000259" key="6">
    <source>
        <dbReference type="PROSITE" id="PS51007"/>
    </source>
</evidence>
<reference evidence="7 8" key="1">
    <citation type="submission" date="2019-08" db="EMBL/GenBank/DDBJ databases">
        <authorList>
            <person name="Peeters C."/>
        </authorList>
    </citation>
    <scope>NUCLEOTIDE SEQUENCE [LARGE SCALE GENOMIC DNA]</scope>
    <source>
        <strain evidence="7 8">LMG 30175</strain>
    </source>
</reference>
<evidence type="ECO:0000313" key="8">
    <source>
        <dbReference type="Proteomes" id="UP000414233"/>
    </source>
</evidence>
<evidence type="ECO:0000313" key="7">
    <source>
        <dbReference type="EMBL" id="VVE42350.1"/>
    </source>
</evidence>
<dbReference type="AlphaFoldDB" id="A0A5E4Y177"/>
<dbReference type="GO" id="GO:0046872">
    <property type="term" value="F:metal ion binding"/>
    <property type="evidence" value="ECO:0007669"/>
    <property type="project" value="UniProtKB-KW"/>
</dbReference>
<sequence>MNKALMHALAACGIALACATTVHGETSLDPSAEKVVKAGFAEASPEWQARLTQDQVQALCSKSHNNLPSEVAKKLEKAQLATIVYPTSGKLLGDWREGEKIAQEGRGLQFSDKPDGPVGGNCYACHQLSQKEIAYGTLGPSLYHYGKLRGNSEGVVKYTYGKIYNSEAYSACSNMPRFGHNKILNEQQIKDLVALLLDPDSPINK</sequence>
<dbReference type="GO" id="GO:0020037">
    <property type="term" value="F:heme binding"/>
    <property type="evidence" value="ECO:0007669"/>
    <property type="project" value="InterPro"/>
</dbReference>
<dbReference type="Pfam" id="PF00034">
    <property type="entry name" value="Cytochrom_C"/>
    <property type="match status" value="1"/>
</dbReference>
<evidence type="ECO:0000256" key="5">
    <source>
        <dbReference type="SAM" id="SignalP"/>
    </source>
</evidence>
<keyword evidence="3 4" id="KW-0408">Iron</keyword>
<dbReference type="Proteomes" id="UP000414233">
    <property type="component" value="Unassembled WGS sequence"/>
</dbReference>
<proteinExistence type="predicted"/>
<evidence type="ECO:0000256" key="1">
    <source>
        <dbReference type="ARBA" id="ARBA00022617"/>
    </source>
</evidence>
<dbReference type="InterPro" id="IPR009056">
    <property type="entry name" value="Cyt_c-like_dom"/>
</dbReference>
<dbReference type="NCBIfam" id="TIGR04485">
    <property type="entry name" value="thiosulf_SoxX"/>
    <property type="match status" value="1"/>
</dbReference>
<dbReference type="GO" id="GO:0009055">
    <property type="term" value="F:electron transfer activity"/>
    <property type="evidence" value="ECO:0007669"/>
    <property type="project" value="InterPro"/>
</dbReference>
<gene>
    <name evidence="7" type="ORF">PTE30175_04126</name>
</gene>
<keyword evidence="8" id="KW-1185">Reference proteome</keyword>
<accession>A0A5E4Y177</accession>
<evidence type="ECO:0000256" key="3">
    <source>
        <dbReference type="ARBA" id="ARBA00023004"/>
    </source>
</evidence>
<dbReference type="EMBL" id="CABPRZ010000021">
    <property type="protein sequence ID" value="VVE42350.1"/>
    <property type="molecule type" value="Genomic_DNA"/>
</dbReference>
<evidence type="ECO:0000256" key="4">
    <source>
        <dbReference type="PROSITE-ProRule" id="PRU00433"/>
    </source>
</evidence>
<dbReference type="InterPro" id="IPR030999">
    <property type="entry name" value="Thiosulf_SoxX"/>
</dbReference>
<dbReference type="InterPro" id="IPR016823">
    <property type="entry name" value="Thiosulf_SoxX_II"/>
</dbReference>
<dbReference type="Gene3D" id="1.10.760.10">
    <property type="entry name" value="Cytochrome c-like domain"/>
    <property type="match status" value="1"/>
</dbReference>
<dbReference type="PROSITE" id="PS51257">
    <property type="entry name" value="PROKAR_LIPOPROTEIN"/>
    <property type="match status" value="1"/>
</dbReference>
<evidence type="ECO:0000256" key="2">
    <source>
        <dbReference type="ARBA" id="ARBA00022723"/>
    </source>
</evidence>
<feature type="signal peptide" evidence="5">
    <location>
        <begin position="1"/>
        <end position="24"/>
    </location>
</feature>
<dbReference type="SUPFAM" id="SSF46626">
    <property type="entry name" value="Cytochrome c"/>
    <property type="match status" value="1"/>
</dbReference>
<dbReference type="PROSITE" id="PS51007">
    <property type="entry name" value="CYTC"/>
    <property type="match status" value="1"/>
</dbReference>
<keyword evidence="2 4" id="KW-0479">Metal-binding</keyword>
<feature type="chain" id="PRO_5022929339" evidence="5">
    <location>
        <begin position="25"/>
        <end position="205"/>
    </location>
</feature>
<dbReference type="InterPro" id="IPR036909">
    <property type="entry name" value="Cyt_c-like_dom_sf"/>
</dbReference>
<feature type="domain" description="Cytochrome c" evidence="6">
    <location>
        <begin position="93"/>
        <end position="200"/>
    </location>
</feature>
<dbReference type="OrthoDB" id="8562939at2"/>